<reference evidence="3" key="1">
    <citation type="submission" date="2016-10" db="EMBL/GenBank/DDBJ databases">
        <authorList>
            <person name="Varghese N."/>
            <person name="Submissions S."/>
        </authorList>
    </citation>
    <scope>NUCLEOTIDE SEQUENCE [LARGE SCALE GENOMIC DNA]</scope>
    <source>
        <strain evidence="3">DSM 45079</strain>
    </source>
</reference>
<organism evidence="2 3">
    <name type="scientific">Jiangella alkaliphila</name>
    <dbReference type="NCBI Taxonomy" id="419479"/>
    <lineage>
        <taxon>Bacteria</taxon>
        <taxon>Bacillati</taxon>
        <taxon>Actinomycetota</taxon>
        <taxon>Actinomycetes</taxon>
        <taxon>Jiangellales</taxon>
        <taxon>Jiangellaceae</taxon>
        <taxon>Jiangella</taxon>
    </lineage>
</organism>
<dbReference type="Proteomes" id="UP000182977">
    <property type="component" value="Chromosome I"/>
</dbReference>
<accession>A0A1H2IFQ5</accession>
<protein>
    <submittedName>
        <fullName evidence="2">Uncharacterized protein</fullName>
    </submittedName>
</protein>
<dbReference type="RefSeq" id="WP_267884902.1">
    <property type="nucleotide sequence ID" value="NZ_LBMC01000040.1"/>
</dbReference>
<dbReference type="EMBL" id="LT629791">
    <property type="protein sequence ID" value="SDU42924.1"/>
    <property type="molecule type" value="Genomic_DNA"/>
</dbReference>
<evidence type="ECO:0000313" key="3">
    <source>
        <dbReference type="Proteomes" id="UP000182977"/>
    </source>
</evidence>
<feature type="transmembrane region" description="Helical" evidence="1">
    <location>
        <begin position="6"/>
        <end position="30"/>
    </location>
</feature>
<keyword evidence="3" id="KW-1185">Reference proteome</keyword>
<evidence type="ECO:0000256" key="1">
    <source>
        <dbReference type="SAM" id="Phobius"/>
    </source>
</evidence>
<sequence>MDDGSVLVAIVVGLAIQYLLIKLAVTDAILTADRKRRQLDGPKP</sequence>
<proteinExistence type="predicted"/>
<dbReference type="AlphaFoldDB" id="A0A1H2IFQ5"/>
<keyword evidence="1" id="KW-1133">Transmembrane helix</keyword>
<evidence type="ECO:0000313" key="2">
    <source>
        <dbReference type="EMBL" id="SDU42924.1"/>
    </source>
</evidence>
<keyword evidence="1" id="KW-0472">Membrane</keyword>
<keyword evidence="1" id="KW-0812">Transmembrane</keyword>
<dbReference type="STRING" id="419479.SAMN04488563_1680"/>
<gene>
    <name evidence="2" type="ORF">SAMN04488563_1680</name>
</gene>
<name>A0A1H2IFQ5_9ACTN</name>